<organism evidence="1 2">
    <name type="scientific">Pelotomaculum thermopropionicum (strain DSM 13744 / JCM 10971 / SI)</name>
    <dbReference type="NCBI Taxonomy" id="370438"/>
    <lineage>
        <taxon>Bacteria</taxon>
        <taxon>Bacillati</taxon>
        <taxon>Bacillota</taxon>
        <taxon>Clostridia</taxon>
        <taxon>Eubacteriales</taxon>
        <taxon>Desulfotomaculaceae</taxon>
        <taxon>Pelotomaculum</taxon>
    </lineage>
</organism>
<accession>A5D349</accession>
<name>A5D349_PELTS</name>
<dbReference type="Pfam" id="PF11104">
    <property type="entry name" value="PilM_2"/>
    <property type="match status" value="1"/>
</dbReference>
<sequence length="302" mass="32926">MRNRTGKTLTCTAVALGADCIRVVELAVRGRSQDLQAWSSLPVDPGIMTDPDKNKEGLAKLIRKAVELAGAEGNRVVSALPHGRVITVVVDMPKMPLDELSQAVKWEAFRRFPESGRAGEMVLRHVVLDELNNGRQKQFRVLLALARESFIRAYYSLFSLAGLDLIALELQGLALWRVFRCQTGLKGRDEPLAVIDADAAAGQMIIIDGGKLCYYKVFPADFTPEMPLAAVHEIRRAFDYYSSTRHKKIKRLVLSGGAIAAGELKAHLLDEPGLLIEPGCPAEGLEPSFNVAVGLALRGAEG</sequence>
<dbReference type="Proteomes" id="UP000006556">
    <property type="component" value="Chromosome"/>
</dbReference>
<dbReference type="InterPro" id="IPR043129">
    <property type="entry name" value="ATPase_NBD"/>
</dbReference>
<dbReference type="PANTHER" id="PTHR32432">
    <property type="entry name" value="CELL DIVISION PROTEIN FTSA-RELATED"/>
    <property type="match status" value="1"/>
</dbReference>
<reference evidence="2" key="1">
    <citation type="journal article" date="2008" name="Genome Res.">
        <title>The genome of Pelotomaculum thermopropionicum reveals niche-associated evolution in anaerobic microbiota.</title>
        <authorList>
            <person name="Kosaka T."/>
            <person name="Kato S."/>
            <person name="Shimoyama T."/>
            <person name="Ishii S."/>
            <person name="Abe T."/>
            <person name="Watanabe K."/>
        </authorList>
    </citation>
    <scope>NUCLEOTIDE SEQUENCE [LARGE SCALE GENOMIC DNA]</scope>
    <source>
        <strain evidence="2">DSM 13744 / JCM 10971 / SI</strain>
    </source>
</reference>
<dbReference type="Gene3D" id="3.30.420.40">
    <property type="match status" value="1"/>
</dbReference>
<dbReference type="AlphaFoldDB" id="A5D349"/>
<dbReference type="SUPFAM" id="SSF53067">
    <property type="entry name" value="Actin-like ATPase domain"/>
    <property type="match status" value="1"/>
</dbReference>
<protein>
    <submittedName>
        <fullName evidence="1">Tfp pilus assembly protein, ATPase PilM</fullName>
    </submittedName>
</protein>
<dbReference type="HOGENOM" id="CLU_050686_0_1_9"/>
<dbReference type="InterPro" id="IPR005883">
    <property type="entry name" value="PilM"/>
</dbReference>
<dbReference type="PANTHER" id="PTHR32432:SF3">
    <property type="entry name" value="ETHANOLAMINE UTILIZATION PROTEIN EUTJ"/>
    <property type="match status" value="1"/>
</dbReference>
<evidence type="ECO:0000313" key="1">
    <source>
        <dbReference type="EMBL" id="BAF59322.1"/>
    </source>
</evidence>
<dbReference type="STRING" id="370438.PTH_1141"/>
<keyword evidence="2" id="KW-1185">Reference proteome</keyword>
<evidence type="ECO:0000313" key="2">
    <source>
        <dbReference type="Proteomes" id="UP000006556"/>
    </source>
</evidence>
<dbReference type="InterPro" id="IPR050696">
    <property type="entry name" value="FtsA/MreB"/>
</dbReference>
<proteinExistence type="predicted"/>
<dbReference type="EMBL" id="AP009389">
    <property type="protein sequence ID" value="BAF59322.1"/>
    <property type="molecule type" value="Genomic_DNA"/>
</dbReference>
<dbReference type="eggNOG" id="COG4972">
    <property type="taxonomic scope" value="Bacteria"/>
</dbReference>
<dbReference type="KEGG" id="pth:PTH_1141"/>
<gene>
    <name evidence="1" type="primary">PilM</name>
    <name evidence="1" type="ordered locus">PTH_1141</name>
</gene>